<evidence type="ECO:0000259" key="7">
    <source>
        <dbReference type="Pfam" id="PF00082"/>
    </source>
</evidence>
<dbReference type="GO" id="GO:0006508">
    <property type="term" value="P:proteolysis"/>
    <property type="evidence" value="ECO:0007669"/>
    <property type="project" value="UniProtKB-KW"/>
</dbReference>
<feature type="domain" description="Malectin" evidence="8">
    <location>
        <begin position="1034"/>
        <end position="1171"/>
    </location>
</feature>
<dbReference type="InterPro" id="IPR008969">
    <property type="entry name" value="CarboxyPept-like_regulatory"/>
</dbReference>
<dbReference type="Gene3D" id="2.60.120.430">
    <property type="entry name" value="Galactose-binding lectin"/>
    <property type="match status" value="1"/>
</dbReference>
<feature type="active site" description="Charge relay system" evidence="5">
    <location>
        <position position="202"/>
    </location>
</feature>
<sequence>MAPRTRGTRRTRPLRTTCAALLSFALLPLGGGTALAAPAPDPTPSPTAAERKIEPRLQEQLDGGKAAFWVYLDSAADLSRAARASTKAAKAAAVHTAQRDHARRTQAGLIEALEGVRAEYTSYWIVNAVRVVGGPKLADTLAQRPEVARIDAEDTVSIPRPLPGVREDTVDAVEWNVDRIKAPQVWDQFGVRGEGIVVANIDTGVDYQHPAVDQSYRGRNADGTYSHDYNWIDPARVCSGTAPCDNNDHGTHTMGTMVGDDGGANKIGVAPGATWIAAKGCETTSCSQTSLMASGQWIVAPTDRNGQNPRPDLAPDIVNNSWGSTVHNPWYKDIVNSWRAAGVFPAFSNGNNGPGCATSGSPGDYVASYSSGAFDSNNAIASFSSRGAGDQGGIKPNIAAPGSNIRSSIRSGGYGSMSGTSMASPHTAAAVALVWAAAPALQGDVAQTEALLDQTAVDVDSTTCGGTAADNNVFGEGRLDVLAAVQAAPRGPVGALAGTVTSGGTAVTGARVVADGPIDRAATTDAQGRYTFPALSAGAYTVTVSKFGYGSTSSAGVPVAEGATRTEDFQLTQAPSATVTGTVTAGSQPVAQADITVADTPVTATTDAEGRFEVTLPHGDYTLRASSAHRCLTAGSVQLSVTGSGPVTTTVALPQRTDTFGYGCAAAGGTGYAAGTQQLALTGDSVTEAVRLPFPVPLYGRSYSTVHVTTNGHVSFGGAHTSDSNVSIPSTATPNAALYPFWDDLIVGGEGSGVHTGVVGTAPHRSFVVEWRNVAHWSAQGERFSFSAQIGEDGRIAYHYKNIGAGLRTGSSATIGVENAAGTDAFLYSFNSAALSEGLSIAFRTTRHGVVRGQVLDANDGKAVEGAQVTVGSGATAATAVTGADGGYALQAPSGDQVVGVTAAAYQKAERTVPVGADTVVTLDESLKTGKVAASRAALDIVAPGDQRRTRVLELSNTGAPTPYTVTEDAPWLTVGPGSGELATGQKQPLTLSVDTAGLTPGTTLTTEVRVASQSGRSPVLTVPVKVVVPRYQAALDAGAGASAVDSLGDTWSPDRRYTAGSYGYQGNTSTRSTGRTITGTTDPGLFRTAREGMYEYRFDNVPNGVYTVELGFAEVSGVRPNKRVFDVLAEGVEVLPSLDIALEAGSYAAVQRTYTVTVTDGTLNVRFVAHQGYGKPLLNTLRVTERPDKG</sequence>
<dbReference type="Proteomes" id="UP000002357">
    <property type="component" value="Chromosome"/>
</dbReference>
<keyword evidence="6" id="KW-0732">Signal</keyword>
<keyword evidence="2 5" id="KW-0645">Protease</keyword>
<dbReference type="AlphaFoldDB" id="E2Q628"/>
<reference evidence="10 11" key="1">
    <citation type="journal article" date="2010" name="Genome Biol. Evol.">
        <title>The sequence of a 1.8-mb bacterial linear plasmid reveals a rich evolutionary reservoir of secondary metabolic pathways.</title>
        <authorList>
            <person name="Medema M.H."/>
            <person name="Trefzer A."/>
            <person name="Kovalchuk A."/>
            <person name="van den Berg M."/>
            <person name="Mueller U."/>
            <person name="Heijne W."/>
            <person name="Wu L."/>
            <person name="Alam M.T."/>
            <person name="Ronning C.M."/>
            <person name="Nierman W.C."/>
            <person name="Bovenberg R.A.L."/>
            <person name="Breitling R."/>
            <person name="Takano E."/>
        </authorList>
    </citation>
    <scope>NUCLEOTIDE SEQUENCE [LARGE SCALE GENOMIC DNA]</scope>
    <source>
        <strain evidence="11">ATCC 27064 / DSM 738 / JCM 4710 / NBRC 13307 / NCIMB 12785 / NRRL 3585 / VKM Ac-602</strain>
    </source>
</reference>
<dbReference type="eggNOG" id="COG1404">
    <property type="taxonomic scope" value="Bacteria"/>
</dbReference>
<evidence type="ECO:0000256" key="5">
    <source>
        <dbReference type="PROSITE-ProRule" id="PRU01240"/>
    </source>
</evidence>
<dbReference type="SUPFAM" id="SSF49452">
    <property type="entry name" value="Starch-binding domain-like"/>
    <property type="match status" value="1"/>
</dbReference>
<evidence type="ECO:0000256" key="1">
    <source>
        <dbReference type="ARBA" id="ARBA00011073"/>
    </source>
</evidence>
<evidence type="ECO:0000313" key="11">
    <source>
        <dbReference type="Proteomes" id="UP000002357"/>
    </source>
</evidence>
<name>E2Q628_STRCL</name>
<dbReference type="InterPro" id="IPR000209">
    <property type="entry name" value="Peptidase_S8/S53_dom"/>
</dbReference>
<evidence type="ECO:0000256" key="2">
    <source>
        <dbReference type="ARBA" id="ARBA00022670"/>
    </source>
</evidence>
<keyword evidence="4 5" id="KW-0720">Serine protease</keyword>
<dbReference type="InterPro" id="IPR036852">
    <property type="entry name" value="Peptidase_S8/S53_dom_sf"/>
</dbReference>
<dbReference type="KEGG" id="sclf:BB341_27185"/>
<dbReference type="PRINTS" id="PR00723">
    <property type="entry name" value="SUBTILISIN"/>
</dbReference>
<dbReference type="PROSITE" id="PS51892">
    <property type="entry name" value="SUBTILASE"/>
    <property type="match status" value="1"/>
</dbReference>
<dbReference type="SUPFAM" id="SSF49785">
    <property type="entry name" value="Galactose-binding domain-like"/>
    <property type="match status" value="1"/>
</dbReference>
<dbReference type="Gene3D" id="2.60.40.1120">
    <property type="entry name" value="Carboxypeptidase-like, regulatory domain"/>
    <property type="match status" value="3"/>
</dbReference>
<dbReference type="GO" id="GO:0004252">
    <property type="term" value="F:serine-type endopeptidase activity"/>
    <property type="evidence" value="ECO:0007669"/>
    <property type="project" value="UniProtKB-UniRule"/>
</dbReference>
<dbReference type="InterPro" id="IPR015500">
    <property type="entry name" value="Peptidase_S8_subtilisin-rel"/>
</dbReference>
<dbReference type="EMBL" id="CM000913">
    <property type="protein sequence ID" value="EFG05188.1"/>
    <property type="molecule type" value="Genomic_DNA"/>
</dbReference>
<dbReference type="Pfam" id="PF13620">
    <property type="entry name" value="CarboxypepD_reg"/>
    <property type="match status" value="3"/>
</dbReference>
<dbReference type="STRING" id="1901.BB341_27185"/>
<evidence type="ECO:0000256" key="4">
    <source>
        <dbReference type="ARBA" id="ARBA00022825"/>
    </source>
</evidence>
<keyword evidence="3 5" id="KW-0378">Hydrolase</keyword>
<feature type="domain" description="Peptidase S8/S53" evidence="7">
    <location>
        <begin position="193"/>
        <end position="477"/>
    </location>
</feature>
<dbReference type="SUPFAM" id="SSF52743">
    <property type="entry name" value="Subtilisin-like"/>
    <property type="match status" value="1"/>
</dbReference>
<dbReference type="PANTHER" id="PTHR43806">
    <property type="entry name" value="PEPTIDASE S8"/>
    <property type="match status" value="1"/>
</dbReference>
<dbReference type="InterPro" id="IPR008979">
    <property type="entry name" value="Galactose-bd-like_sf"/>
</dbReference>
<accession>E2Q628</accession>
<dbReference type="Pfam" id="PF11721">
    <property type="entry name" value="Malectin"/>
    <property type="match status" value="1"/>
</dbReference>
<dbReference type="PANTHER" id="PTHR43806:SF11">
    <property type="entry name" value="CEREVISIN-RELATED"/>
    <property type="match status" value="1"/>
</dbReference>
<dbReference type="InterPro" id="IPR024361">
    <property type="entry name" value="BACON"/>
</dbReference>
<organism evidence="10 11">
    <name type="scientific">Streptomyces clavuligerus</name>
    <dbReference type="NCBI Taxonomy" id="1901"/>
    <lineage>
        <taxon>Bacteria</taxon>
        <taxon>Bacillati</taxon>
        <taxon>Actinomycetota</taxon>
        <taxon>Actinomycetes</taxon>
        <taxon>Kitasatosporales</taxon>
        <taxon>Streptomycetaceae</taxon>
        <taxon>Streptomyces</taxon>
    </lineage>
</organism>
<protein>
    <submittedName>
        <fullName evidence="10">Subtilisin-like serine protease</fullName>
    </submittedName>
</protein>
<evidence type="ECO:0000259" key="9">
    <source>
        <dbReference type="Pfam" id="PF19190"/>
    </source>
</evidence>
<keyword evidence="11" id="KW-1185">Reference proteome</keyword>
<dbReference type="InterPro" id="IPR013784">
    <property type="entry name" value="Carb-bd-like_fold"/>
</dbReference>
<dbReference type="GO" id="GO:0030246">
    <property type="term" value="F:carbohydrate binding"/>
    <property type="evidence" value="ECO:0007669"/>
    <property type="project" value="InterPro"/>
</dbReference>
<dbReference type="SUPFAM" id="SSF49464">
    <property type="entry name" value="Carboxypeptidase regulatory domain-like"/>
    <property type="match status" value="2"/>
</dbReference>
<evidence type="ECO:0000313" key="10">
    <source>
        <dbReference type="EMBL" id="EFG05188.1"/>
    </source>
</evidence>
<dbReference type="PROSITE" id="PS00138">
    <property type="entry name" value="SUBTILASE_SER"/>
    <property type="match status" value="1"/>
</dbReference>
<gene>
    <name evidence="10" type="ORF">SCLAV_0112</name>
</gene>
<dbReference type="Pfam" id="PF19190">
    <property type="entry name" value="BACON_2"/>
    <property type="match status" value="1"/>
</dbReference>
<feature type="signal peptide" evidence="6">
    <location>
        <begin position="1"/>
        <end position="36"/>
    </location>
</feature>
<feature type="domain" description="BACON" evidence="9">
    <location>
        <begin position="934"/>
        <end position="1009"/>
    </location>
</feature>
<dbReference type="InterPro" id="IPR023828">
    <property type="entry name" value="Peptidase_S8_Ser-AS"/>
</dbReference>
<proteinExistence type="inferred from homology"/>
<evidence type="ECO:0000259" key="8">
    <source>
        <dbReference type="Pfam" id="PF11721"/>
    </source>
</evidence>
<dbReference type="Gene3D" id="3.40.50.200">
    <property type="entry name" value="Peptidase S8/S53 domain"/>
    <property type="match status" value="1"/>
</dbReference>
<dbReference type="GeneID" id="93733170"/>
<evidence type="ECO:0000256" key="3">
    <source>
        <dbReference type="ARBA" id="ARBA00022801"/>
    </source>
</evidence>
<feature type="active site" description="Charge relay system" evidence="5">
    <location>
        <position position="421"/>
    </location>
</feature>
<dbReference type="Pfam" id="PF00082">
    <property type="entry name" value="Peptidase_S8"/>
    <property type="match status" value="1"/>
</dbReference>
<evidence type="ECO:0000256" key="6">
    <source>
        <dbReference type="SAM" id="SignalP"/>
    </source>
</evidence>
<dbReference type="OrthoDB" id="9813435at2"/>
<feature type="chain" id="PRO_5003162638" evidence="6">
    <location>
        <begin position="37"/>
        <end position="1191"/>
    </location>
</feature>
<dbReference type="RefSeq" id="WP_003959269.1">
    <property type="nucleotide sequence ID" value="NZ_CM000913.1"/>
</dbReference>
<dbReference type="InterPro" id="IPR021720">
    <property type="entry name" value="Malectin_dom"/>
</dbReference>
<comment type="similarity">
    <text evidence="1 5">Belongs to the peptidase S8 family.</text>
</comment>
<dbReference type="InterPro" id="IPR050131">
    <property type="entry name" value="Peptidase_S8_subtilisin-like"/>
</dbReference>
<feature type="active site" description="Charge relay system" evidence="5">
    <location>
        <position position="249"/>
    </location>
</feature>